<dbReference type="Proteomes" id="UP001189429">
    <property type="component" value="Unassembled WGS sequence"/>
</dbReference>
<proteinExistence type="predicted"/>
<sequence length="149" mass="15127">STAPAAAGRTAVAAAAGPTEGLAAGQNRCAAPPLSAAGAARPDARPGQILPESSLAATPAHLDVTLGRGQLRGLLDASLHSMPRVESTPRRHADREPDSAARHAAQRIAANPMVNIGRGIGPRSVEPEHSGQLRPVVLSVQAPVWGDVT</sequence>
<organism evidence="2 3">
    <name type="scientific">Prorocentrum cordatum</name>
    <dbReference type="NCBI Taxonomy" id="2364126"/>
    <lineage>
        <taxon>Eukaryota</taxon>
        <taxon>Sar</taxon>
        <taxon>Alveolata</taxon>
        <taxon>Dinophyceae</taxon>
        <taxon>Prorocentrales</taxon>
        <taxon>Prorocentraceae</taxon>
        <taxon>Prorocentrum</taxon>
    </lineage>
</organism>
<feature type="region of interest" description="Disordered" evidence="1">
    <location>
        <begin position="79"/>
        <end position="103"/>
    </location>
</feature>
<name>A0ABN9PJX2_9DINO</name>
<protein>
    <submittedName>
        <fullName evidence="2">Uncharacterized protein</fullName>
    </submittedName>
</protein>
<feature type="compositionally biased region" description="Basic and acidic residues" evidence="1">
    <location>
        <begin position="87"/>
        <end position="101"/>
    </location>
</feature>
<keyword evidence="3" id="KW-1185">Reference proteome</keyword>
<gene>
    <name evidence="2" type="ORF">PCOR1329_LOCUS2692</name>
</gene>
<accession>A0ABN9PJX2</accession>
<evidence type="ECO:0000313" key="3">
    <source>
        <dbReference type="Proteomes" id="UP001189429"/>
    </source>
</evidence>
<dbReference type="EMBL" id="CAUYUJ010000681">
    <property type="protein sequence ID" value="CAK0791924.1"/>
    <property type="molecule type" value="Genomic_DNA"/>
</dbReference>
<feature type="region of interest" description="Disordered" evidence="1">
    <location>
        <begin position="33"/>
        <end position="54"/>
    </location>
</feature>
<reference evidence="2" key="1">
    <citation type="submission" date="2023-10" db="EMBL/GenBank/DDBJ databases">
        <authorList>
            <person name="Chen Y."/>
            <person name="Shah S."/>
            <person name="Dougan E. K."/>
            <person name="Thang M."/>
            <person name="Chan C."/>
        </authorList>
    </citation>
    <scope>NUCLEOTIDE SEQUENCE [LARGE SCALE GENOMIC DNA]</scope>
</reference>
<evidence type="ECO:0000313" key="2">
    <source>
        <dbReference type="EMBL" id="CAK0791924.1"/>
    </source>
</evidence>
<comment type="caution">
    <text evidence="2">The sequence shown here is derived from an EMBL/GenBank/DDBJ whole genome shotgun (WGS) entry which is preliminary data.</text>
</comment>
<evidence type="ECO:0000256" key="1">
    <source>
        <dbReference type="SAM" id="MobiDB-lite"/>
    </source>
</evidence>
<feature type="non-terminal residue" evidence="2">
    <location>
        <position position="1"/>
    </location>
</feature>
<feature type="compositionally biased region" description="Low complexity" evidence="1">
    <location>
        <begin position="33"/>
        <end position="47"/>
    </location>
</feature>